<dbReference type="Gene3D" id="3.30.40.10">
    <property type="entry name" value="Zinc/RING finger domain, C3HC4 (zinc finger)"/>
    <property type="match status" value="3"/>
</dbReference>
<evidence type="ECO:0000256" key="7">
    <source>
        <dbReference type="PROSITE-ProRule" id="PRU00207"/>
    </source>
</evidence>
<dbReference type="SMART" id="SM00061">
    <property type="entry name" value="MATH"/>
    <property type="match status" value="1"/>
</dbReference>
<name>Q706I7_HYDEC</name>
<dbReference type="InterPro" id="IPR027370">
    <property type="entry name" value="Znf-RING_euk"/>
</dbReference>
<comment type="subcellular location">
    <subcellularLocation>
        <location evidence="1">Cytoplasm</location>
    </subcellularLocation>
</comment>
<dbReference type="PROSITE" id="PS50089">
    <property type="entry name" value="ZF_RING_2"/>
    <property type="match status" value="1"/>
</dbReference>
<feature type="zinc finger region" description="TRAF-type" evidence="7">
    <location>
        <begin position="114"/>
        <end position="160"/>
    </location>
</feature>
<evidence type="ECO:0000256" key="2">
    <source>
        <dbReference type="ARBA" id="ARBA00022490"/>
    </source>
</evidence>
<dbReference type="GO" id="GO:0043122">
    <property type="term" value="P:regulation of canonical NF-kappaB signal transduction"/>
    <property type="evidence" value="ECO:0007669"/>
    <property type="project" value="TreeGrafter"/>
</dbReference>
<accession>Q706I7</accession>
<dbReference type="GO" id="GO:0008270">
    <property type="term" value="F:zinc ion binding"/>
    <property type="evidence" value="ECO:0007669"/>
    <property type="project" value="UniProtKB-KW"/>
</dbReference>
<keyword evidence="4" id="KW-0677">Repeat</keyword>
<dbReference type="InterPro" id="IPR002083">
    <property type="entry name" value="MATH/TRAF_dom"/>
</dbReference>
<dbReference type="PANTHER" id="PTHR10131:SF148">
    <property type="entry name" value="TNF RECEPTOR-ASSOCIATED FACTOR"/>
    <property type="match status" value="1"/>
</dbReference>
<keyword evidence="6 7" id="KW-0862">Zinc</keyword>
<feature type="domain" description="MATH" evidence="9">
    <location>
        <begin position="254"/>
        <end position="404"/>
    </location>
</feature>
<evidence type="ECO:0000313" key="11">
    <source>
        <dbReference type="EMBL" id="CAE88928.1"/>
    </source>
</evidence>
<dbReference type="PANTHER" id="PTHR10131">
    <property type="entry name" value="TNF RECEPTOR ASSOCIATED FACTOR"/>
    <property type="match status" value="1"/>
</dbReference>
<feature type="zinc finger region" description="TRAF-type" evidence="7">
    <location>
        <begin position="168"/>
        <end position="215"/>
    </location>
</feature>
<dbReference type="EMBL" id="AJ617779">
    <property type="protein sequence ID" value="CAE88928.1"/>
    <property type="molecule type" value="mRNA"/>
</dbReference>
<dbReference type="InterPro" id="IPR013083">
    <property type="entry name" value="Znf_RING/FYVE/PHD"/>
</dbReference>
<dbReference type="SUPFAM" id="SSF49599">
    <property type="entry name" value="TRAF domain-like"/>
    <property type="match status" value="3"/>
</dbReference>
<dbReference type="InterPro" id="IPR049342">
    <property type="entry name" value="TRAF1-6_MATH_dom"/>
</dbReference>
<reference evidence="11" key="1">
    <citation type="journal article" date="2004" name="Mol. Immunol.">
        <title>Hydroid TNF-receptor-associated factor (TRAF) and its splice variant: a role in development.</title>
        <authorList>
            <person name="Mali B."/>
            <person name="Frank U."/>
        </authorList>
    </citation>
    <scope>NUCLEOTIDE SEQUENCE</scope>
</reference>
<dbReference type="Pfam" id="PF21355">
    <property type="entry name" value="TRAF-mep_MATH"/>
    <property type="match status" value="1"/>
</dbReference>
<organism evidence="11">
    <name type="scientific">Hydractinia echinata</name>
    <name type="common">Snail fur</name>
    <name type="synonym">Hermit crab hydroid</name>
    <dbReference type="NCBI Taxonomy" id="3283270"/>
    <lineage>
        <taxon>Eukaryota</taxon>
        <taxon>Metazoa</taxon>
        <taxon>Cnidaria</taxon>
        <taxon>Anthozoa</taxon>
        <taxon>Octocorallia</taxon>
        <taxon>Malacalcyonacea</taxon>
        <taxon>Cladiellidae</taxon>
        <taxon>Klyxum</taxon>
    </lineage>
</organism>
<dbReference type="InterPro" id="IPR012227">
    <property type="entry name" value="TNF_rcpt-assoc_TRAF_met"/>
</dbReference>
<evidence type="ECO:0000259" key="8">
    <source>
        <dbReference type="PROSITE" id="PS50089"/>
    </source>
</evidence>
<dbReference type="PIRSF" id="PIRSF015614">
    <property type="entry name" value="TRAF"/>
    <property type="match status" value="1"/>
</dbReference>
<evidence type="ECO:0000256" key="4">
    <source>
        <dbReference type="ARBA" id="ARBA00022737"/>
    </source>
</evidence>
<dbReference type="PROSITE" id="PS00518">
    <property type="entry name" value="ZF_RING_1"/>
    <property type="match status" value="1"/>
</dbReference>
<evidence type="ECO:0000256" key="6">
    <source>
        <dbReference type="ARBA" id="ARBA00022833"/>
    </source>
</evidence>
<dbReference type="CDD" id="cd00270">
    <property type="entry name" value="MATH_TRAF_C"/>
    <property type="match status" value="1"/>
</dbReference>
<feature type="domain" description="TRAF-type" evidence="10">
    <location>
        <begin position="114"/>
        <end position="160"/>
    </location>
</feature>
<proteinExistence type="evidence at transcript level"/>
<keyword evidence="5 7" id="KW-0863">Zinc-finger</keyword>
<keyword evidence="2" id="KW-0963">Cytoplasm</keyword>
<dbReference type="GO" id="GO:0005737">
    <property type="term" value="C:cytoplasm"/>
    <property type="evidence" value="ECO:0007669"/>
    <property type="project" value="UniProtKB-SubCell"/>
</dbReference>
<gene>
    <name evidence="11" type="primary">traf1</name>
</gene>
<evidence type="ECO:0000256" key="5">
    <source>
        <dbReference type="ARBA" id="ARBA00022771"/>
    </source>
</evidence>
<keyword evidence="3 7" id="KW-0479">Metal-binding</keyword>
<dbReference type="InterPro" id="IPR001293">
    <property type="entry name" value="Znf_TRAF"/>
</dbReference>
<dbReference type="GO" id="GO:0042981">
    <property type="term" value="P:regulation of apoptotic process"/>
    <property type="evidence" value="ECO:0007669"/>
    <property type="project" value="InterPro"/>
</dbReference>
<protein>
    <submittedName>
        <fullName evidence="11">TNF-receptor-associated factor 1</fullName>
    </submittedName>
</protein>
<feature type="domain" description="RING-type" evidence="8">
    <location>
        <begin position="28"/>
        <end position="70"/>
    </location>
</feature>
<dbReference type="FunFam" id="3.30.40.10:FF:000286">
    <property type="entry name" value="TNF receptor-associated factor"/>
    <property type="match status" value="1"/>
</dbReference>
<dbReference type="Pfam" id="PF02176">
    <property type="entry name" value="zf-TRAF"/>
    <property type="match status" value="1"/>
</dbReference>
<evidence type="ECO:0000256" key="3">
    <source>
        <dbReference type="ARBA" id="ARBA00022723"/>
    </source>
</evidence>
<dbReference type="InterPro" id="IPR008974">
    <property type="entry name" value="TRAF-like"/>
</dbReference>
<evidence type="ECO:0000256" key="1">
    <source>
        <dbReference type="ARBA" id="ARBA00004496"/>
    </source>
</evidence>
<keyword evidence="11" id="KW-0675">Receptor</keyword>
<dbReference type="SMART" id="SM00184">
    <property type="entry name" value="RING"/>
    <property type="match status" value="1"/>
</dbReference>
<dbReference type="PROSITE" id="PS50145">
    <property type="entry name" value="ZF_TRAF"/>
    <property type="match status" value="2"/>
</dbReference>
<evidence type="ECO:0000259" key="9">
    <source>
        <dbReference type="PROSITE" id="PS50144"/>
    </source>
</evidence>
<dbReference type="InterPro" id="IPR001841">
    <property type="entry name" value="Znf_RING"/>
</dbReference>
<dbReference type="Pfam" id="PF13445">
    <property type="entry name" value="zf-RING_UBOX"/>
    <property type="match status" value="1"/>
</dbReference>
<feature type="domain" description="TRAF-type" evidence="10">
    <location>
        <begin position="168"/>
        <end position="215"/>
    </location>
</feature>
<dbReference type="AlphaFoldDB" id="Q706I7"/>
<evidence type="ECO:0000259" key="10">
    <source>
        <dbReference type="PROSITE" id="PS50145"/>
    </source>
</evidence>
<dbReference type="PROSITE" id="PS50144">
    <property type="entry name" value="MATH"/>
    <property type="match status" value="1"/>
</dbReference>
<dbReference type="InterPro" id="IPR017907">
    <property type="entry name" value="Znf_RING_CS"/>
</dbReference>
<dbReference type="Gene3D" id="2.60.210.10">
    <property type="entry name" value="Apoptosis, Tumor Necrosis Factor Receptor Associated Protein 2, Chain A"/>
    <property type="match status" value="1"/>
</dbReference>
<sequence>MVDTVDKAPQLGGFDAEFANPLPPEYECPICQLAFRDPVQVEECGHRFCQSCLNEIKRRSKGILTCPLDRQQVDAEKVFLDKAARRAVLGLVIKCENAKRKCEWTGELSSVEDHLKSCPYADILCPNEQCQDSFPRRALSHHLASRCKFRVLTCQFCKEKYIYKDVKSHMKHCKRLPLECVNKCGVKDIPRDEMTNHITECPLSVLPCPYHDIGCPFKGRKDVLEEHAKCTVNEHLAMAVVKVRVNESRSICTNGYFIWPIKRFRQQFELARNSDEEIAVFSQPFYTSQYGYKLRIKAYLNGRDRGKGTHLSLYLIIMKGEFDALLEWPFNQKITFYLLDQGEDRKHKIHQLSPNRSLPNVRAVFNKPAAEENLGIGNPSFVSHEAIDAGEFVKEDTIFMKCEVEPYSR</sequence>
<dbReference type="GO" id="GO:0007165">
    <property type="term" value="P:signal transduction"/>
    <property type="evidence" value="ECO:0007669"/>
    <property type="project" value="InterPro"/>
</dbReference>
<dbReference type="SUPFAM" id="SSF57850">
    <property type="entry name" value="RING/U-box"/>
    <property type="match status" value="1"/>
</dbReference>